<keyword evidence="6 7" id="KW-0676">Redox-active center</keyword>
<dbReference type="PRINTS" id="PR00469">
    <property type="entry name" value="PNDRDTASEII"/>
</dbReference>
<dbReference type="InterPro" id="IPR005982">
    <property type="entry name" value="Thioredox_Rdtase"/>
</dbReference>
<dbReference type="eggNOG" id="COG0492">
    <property type="taxonomic scope" value="Bacteria"/>
</dbReference>
<comment type="catalytic activity">
    <reaction evidence="7">
        <text>[thioredoxin]-dithiol + NADP(+) = [thioredoxin]-disulfide + NADPH + H(+)</text>
        <dbReference type="Rhea" id="RHEA:20345"/>
        <dbReference type="Rhea" id="RHEA-COMP:10698"/>
        <dbReference type="Rhea" id="RHEA-COMP:10700"/>
        <dbReference type="ChEBI" id="CHEBI:15378"/>
        <dbReference type="ChEBI" id="CHEBI:29950"/>
        <dbReference type="ChEBI" id="CHEBI:50058"/>
        <dbReference type="ChEBI" id="CHEBI:57783"/>
        <dbReference type="ChEBI" id="CHEBI:58349"/>
        <dbReference type="EC" id="1.8.1.9"/>
    </reaction>
</comment>
<dbReference type="EC" id="1.8.1.9" evidence="7"/>
<dbReference type="Pfam" id="PF07992">
    <property type="entry name" value="Pyr_redox_2"/>
    <property type="match status" value="1"/>
</dbReference>
<evidence type="ECO:0000259" key="9">
    <source>
        <dbReference type="Pfam" id="PF07992"/>
    </source>
</evidence>
<comment type="cofactor">
    <cofactor evidence="8">
        <name>FAD</name>
        <dbReference type="ChEBI" id="CHEBI:57692"/>
    </cofactor>
    <text evidence="8">Binds 1 FAD per subunit.</text>
</comment>
<keyword evidence="8" id="KW-0521">NADP</keyword>
<dbReference type="STRING" id="481448.Minf_1043"/>
<dbReference type="NCBIfam" id="TIGR01292">
    <property type="entry name" value="TRX_reduct"/>
    <property type="match status" value="1"/>
</dbReference>
<dbReference type="PANTHER" id="PTHR48105">
    <property type="entry name" value="THIOREDOXIN REDUCTASE 1-RELATED-RELATED"/>
    <property type="match status" value="1"/>
</dbReference>
<dbReference type="InterPro" id="IPR008255">
    <property type="entry name" value="Pyr_nucl-diS_OxRdtase_2_AS"/>
</dbReference>
<evidence type="ECO:0000256" key="7">
    <source>
        <dbReference type="RuleBase" id="RU003880"/>
    </source>
</evidence>
<accession>B3DUU5</accession>
<evidence type="ECO:0000256" key="5">
    <source>
        <dbReference type="ARBA" id="ARBA00023157"/>
    </source>
</evidence>
<evidence type="ECO:0000256" key="4">
    <source>
        <dbReference type="ARBA" id="ARBA00023002"/>
    </source>
</evidence>
<protein>
    <recommendedName>
        <fullName evidence="7">Thioredoxin reductase</fullName>
        <ecNumber evidence="7">1.8.1.9</ecNumber>
    </recommendedName>
</protein>
<sequence>MSMEETIIIGSGCAGWTAAIYLARAKLSPLLVTGTEPGGLLTTTTIVENYPGFPMGIQGPELMEAMRKQAERFGTRVRYLSVVTEVEFTQKIKRVKIDEEWIETKSVVIAVGARPRKLSVPGEAELETKGVSYCATCDGALPVFRNQPLVVVGGGDSACEEALYLTRFASSVYLVHRRDTLRASPIMAERVFNEPRIKPIWNSAVEEILDHKQNKVTGVWLRNLKDGSKNFLECRGVFVAIGHVPNTQIFEGKLEMDERKLIKVFQGTKTTVPGVFACGDCVDGLYRQAVTAAGMGCMAALDAERYLRGIEA</sequence>
<evidence type="ECO:0000256" key="2">
    <source>
        <dbReference type="ARBA" id="ARBA00022630"/>
    </source>
</evidence>
<dbReference type="InterPro" id="IPR023753">
    <property type="entry name" value="FAD/NAD-binding_dom"/>
</dbReference>
<proteinExistence type="inferred from homology"/>
<dbReference type="HOGENOM" id="CLU_031864_5_1_0"/>
<evidence type="ECO:0000256" key="8">
    <source>
        <dbReference type="RuleBase" id="RU003881"/>
    </source>
</evidence>
<dbReference type="PROSITE" id="PS00573">
    <property type="entry name" value="PYRIDINE_REDOX_2"/>
    <property type="match status" value="1"/>
</dbReference>
<reference evidence="10 11" key="1">
    <citation type="journal article" date="2008" name="Biol. Direct">
        <title>Complete genome sequence of the extremely acidophilic methanotroph isolate V4, Methylacidiphilum infernorum, a representative of the bacterial phylum Verrucomicrobia.</title>
        <authorList>
            <person name="Hou S."/>
            <person name="Makarova K.S."/>
            <person name="Saw J.H."/>
            <person name="Senin P."/>
            <person name="Ly B.V."/>
            <person name="Zhou Z."/>
            <person name="Ren Y."/>
            <person name="Wang J."/>
            <person name="Galperin M.Y."/>
            <person name="Omelchenko M.V."/>
            <person name="Wolf Y.I."/>
            <person name="Yutin N."/>
            <person name="Koonin E.V."/>
            <person name="Stott M.B."/>
            <person name="Mountain B.W."/>
            <person name="Crowe M.A."/>
            <person name="Smirnova A.V."/>
            <person name="Dunfield P.F."/>
            <person name="Feng L."/>
            <person name="Wang L."/>
            <person name="Alam M."/>
        </authorList>
    </citation>
    <scope>NUCLEOTIDE SEQUENCE [LARGE SCALE GENOMIC DNA]</scope>
    <source>
        <strain evidence="11">Isolate V4</strain>
    </source>
</reference>
<feature type="domain" description="FAD/NAD(P)-binding" evidence="9">
    <location>
        <begin position="6"/>
        <end position="296"/>
    </location>
</feature>
<evidence type="ECO:0000313" key="11">
    <source>
        <dbReference type="Proteomes" id="UP000009149"/>
    </source>
</evidence>
<dbReference type="EMBL" id="CP000975">
    <property type="protein sequence ID" value="ACD83098.1"/>
    <property type="molecule type" value="Genomic_DNA"/>
</dbReference>
<keyword evidence="4 7" id="KW-0560">Oxidoreductase</keyword>
<keyword evidence="3 7" id="KW-0274">FAD</keyword>
<evidence type="ECO:0000256" key="6">
    <source>
        <dbReference type="ARBA" id="ARBA00023284"/>
    </source>
</evidence>
<name>B3DUU5_METI4</name>
<evidence type="ECO:0000256" key="3">
    <source>
        <dbReference type="ARBA" id="ARBA00022827"/>
    </source>
</evidence>
<dbReference type="KEGG" id="min:Minf_1043"/>
<dbReference type="InterPro" id="IPR050097">
    <property type="entry name" value="Ferredoxin-NADP_redctase_2"/>
</dbReference>
<keyword evidence="5" id="KW-1015">Disulfide bond</keyword>
<dbReference type="InterPro" id="IPR036188">
    <property type="entry name" value="FAD/NAD-bd_sf"/>
</dbReference>
<dbReference type="Proteomes" id="UP000009149">
    <property type="component" value="Chromosome"/>
</dbReference>
<dbReference type="GO" id="GO:0005737">
    <property type="term" value="C:cytoplasm"/>
    <property type="evidence" value="ECO:0007669"/>
    <property type="project" value="InterPro"/>
</dbReference>
<comment type="subunit">
    <text evidence="7">Homodimer.</text>
</comment>
<dbReference type="AlphaFoldDB" id="B3DUU5"/>
<organism evidence="10 11">
    <name type="scientific">Methylacidiphilum infernorum (isolate V4)</name>
    <name type="common">Methylokorus infernorum (strain V4)</name>
    <dbReference type="NCBI Taxonomy" id="481448"/>
    <lineage>
        <taxon>Bacteria</taxon>
        <taxon>Pseudomonadati</taxon>
        <taxon>Verrucomicrobiota</taxon>
        <taxon>Methylacidiphilae</taxon>
        <taxon>Methylacidiphilales</taxon>
        <taxon>Methylacidiphilaceae</taxon>
        <taxon>Methylacidiphilum (ex Ratnadevi et al. 2023)</taxon>
    </lineage>
</organism>
<dbReference type="SUPFAM" id="SSF51905">
    <property type="entry name" value="FAD/NAD(P)-binding domain"/>
    <property type="match status" value="1"/>
</dbReference>
<evidence type="ECO:0000313" key="10">
    <source>
        <dbReference type="EMBL" id="ACD83098.1"/>
    </source>
</evidence>
<keyword evidence="2 7" id="KW-0285">Flavoprotein</keyword>
<dbReference type="Gene3D" id="3.50.50.60">
    <property type="entry name" value="FAD/NAD(P)-binding domain"/>
    <property type="match status" value="2"/>
</dbReference>
<gene>
    <name evidence="10" type="primary">trxB</name>
    <name evidence="10" type="ordered locus">Minf_1043</name>
</gene>
<evidence type="ECO:0000256" key="1">
    <source>
        <dbReference type="ARBA" id="ARBA00009333"/>
    </source>
</evidence>
<comment type="similarity">
    <text evidence="1 7">Belongs to the class-II pyridine nucleotide-disulfide oxidoreductase family.</text>
</comment>
<dbReference type="GO" id="GO:0004791">
    <property type="term" value="F:thioredoxin-disulfide reductase (NADPH) activity"/>
    <property type="evidence" value="ECO:0007669"/>
    <property type="project" value="UniProtKB-UniRule"/>
</dbReference>
<dbReference type="GO" id="GO:0019430">
    <property type="term" value="P:removal of superoxide radicals"/>
    <property type="evidence" value="ECO:0007669"/>
    <property type="project" value="UniProtKB-UniRule"/>
</dbReference>
<dbReference type="PRINTS" id="PR00368">
    <property type="entry name" value="FADPNR"/>
</dbReference>